<proteinExistence type="predicted"/>
<organism evidence="1 2">
    <name type="scientific">Letharia columbiana</name>
    <dbReference type="NCBI Taxonomy" id="112416"/>
    <lineage>
        <taxon>Eukaryota</taxon>
        <taxon>Fungi</taxon>
        <taxon>Dikarya</taxon>
        <taxon>Ascomycota</taxon>
        <taxon>Pezizomycotina</taxon>
        <taxon>Lecanoromycetes</taxon>
        <taxon>OSLEUM clade</taxon>
        <taxon>Lecanoromycetidae</taxon>
        <taxon>Lecanorales</taxon>
        <taxon>Lecanorineae</taxon>
        <taxon>Parmeliaceae</taxon>
        <taxon>Letharia</taxon>
    </lineage>
</organism>
<name>A0A8H6L8Y4_9LECA</name>
<dbReference type="EMBL" id="JACCJC010000004">
    <property type="protein sequence ID" value="KAF6240192.1"/>
    <property type="molecule type" value="Genomic_DNA"/>
</dbReference>
<evidence type="ECO:0000313" key="1">
    <source>
        <dbReference type="EMBL" id="KAF6240192.1"/>
    </source>
</evidence>
<gene>
    <name evidence="1" type="ORF">HO173_001802</name>
</gene>
<accession>A0A8H6L8Y4</accession>
<dbReference type="GeneID" id="59283476"/>
<reference evidence="1 2" key="1">
    <citation type="journal article" date="2020" name="Genomics">
        <title>Complete, high-quality genomes from long-read metagenomic sequencing of two wolf lichen thalli reveals enigmatic genome architecture.</title>
        <authorList>
            <person name="McKenzie S.K."/>
            <person name="Walston R.F."/>
            <person name="Allen J.L."/>
        </authorList>
    </citation>
    <scope>NUCLEOTIDE SEQUENCE [LARGE SCALE GENOMIC DNA]</scope>
    <source>
        <strain evidence="1">WasteWater2</strain>
    </source>
</reference>
<dbReference type="AlphaFoldDB" id="A0A8H6L8Y4"/>
<dbReference type="RefSeq" id="XP_037169461.1">
    <property type="nucleotide sequence ID" value="XM_037303739.1"/>
</dbReference>
<dbReference type="Proteomes" id="UP000578531">
    <property type="component" value="Unassembled WGS sequence"/>
</dbReference>
<sequence length="81" mass="9331">MALQTIYLRFYERGPEYCTRNSFIAFFSNSDACNDSTIFGFVPNGFTECNQTLTILGHPNNTFTGRKPQTINATHRRCQWV</sequence>
<protein>
    <submittedName>
        <fullName evidence="1">Uncharacterized protein</fullName>
    </submittedName>
</protein>
<evidence type="ECO:0000313" key="2">
    <source>
        <dbReference type="Proteomes" id="UP000578531"/>
    </source>
</evidence>
<comment type="caution">
    <text evidence="1">The sequence shown here is derived from an EMBL/GenBank/DDBJ whole genome shotgun (WGS) entry which is preliminary data.</text>
</comment>
<keyword evidence="2" id="KW-1185">Reference proteome</keyword>